<evidence type="ECO:0000256" key="7">
    <source>
        <dbReference type="ARBA" id="ARBA00022840"/>
    </source>
</evidence>
<dbReference type="Proteomes" id="UP000494330">
    <property type="component" value="Unassembled WGS sequence"/>
</dbReference>
<dbReference type="InterPro" id="IPR003439">
    <property type="entry name" value="ABC_transporter-like_ATP-bd"/>
</dbReference>
<evidence type="ECO:0000259" key="9">
    <source>
        <dbReference type="PROSITE" id="PS50893"/>
    </source>
</evidence>
<comment type="similarity">
    <text evidence="2">Belongs to the ABC transporter superfamily.</text>
</comment>
<protein>
    <submittedName>
        <fullName evidence="10">ABC transporter</fullName>
    </submittedName>
</protein>
<evidence type="ECO:0000313" key="10">
    <source>
        <dbReference type="EMBL" id="VWC27553.1"/>
    </source>
</evidence>
<dbReference type="InterPro" id="IPR017871">
    <property type="entry name" value="ABC_transporter-like_CS"/>
</dbReference>
<dbReference type="NCBIfam" id="NF007739">
    <property type="entry name" value="PRK10419.1"/>
    <property type="match status" value="2"/>
</dbReference>
<dbReference type="SUPFAM" id="SSF52540">
    <property type="entry name" value="P-loop containing nucleoside triphosphate hydrolases"/>
    <property type="match status" value="2"/>
</dbReference>
<dbReference type="GO" id="GO:0005886">
    <property type="term" value="C:plasma membrane"/>
    <property type="evidence" value="ECO:0007669"/>
    <property type="project" value="UniProtKB-SubCell"/>
</dbReference>
<dbReference type="RefSeq" id="WP_034199186.1">
    <property type="nucleotide sequence ID" value="NZ_CABVQD010000030.1"/>
</dbReference>
<dbReference type="InterPro" id="IPR027417">
    <property type="entry name" value="P-loop_NTPase"/>
</dbReference>
<dbReference type="SMART" id="SM00382">
    <property type="entry name" value="AAA"/>
    <property type="match status" value="2"/>
</dbReference>
<dbReference type="EMBL" id="CABVQD010000030">
    <property type="protein sequence ID" value="VWC27553.1"/>
    <property type="molecule type" value="Genomic_DNA"/>
</dbReference>
<dbReference type="PROSITE" id="PS00211">
    <property type="entry name" value="ABC_TRANSPORTER_1"/>
    <property type="match status" value="2"/>
</dbReference>
<dbReference type="PANTHER" id="PTHR43297:SF2">
    <property type="entry name" value="DIPEPTIDE TRANSPORT ATP-BINDING PROTEIN DPPD"/>
    <property type="match status" value="1"/>
</dbReference>
<dbReference type="Gene3D" id="3.40.50.300">
    <property type="entry name" value="P-loop containing nucleotide triphosphate hydrolases"/>
    <property type="match status" value="2"/>
</dbReference>
<dbReference type="GO" id="GO:0015833">
    <property type="term" value="P:peptide transport"/>
    <property type="evidence" value="ECO:0007669"/>
    <property type="project" value="InterPro"/>
</dbReference>
<keyword evidence="3" id="KW-0813">Transport</keyword>
<comment type="subcellular location">
    <subcellularLocation>
        <location evidence="1">Cell inner membrane</location>
        <topology evidence="1">Peripheral membrane protein</topology>
    </subcellularLocation>
</comment>
<dbReference type="AlphaFoldDB" id="A0A6J5ELS0"/>
<evidence type="ECO:0000256" key="1">
    <source>
        <dbReference type="ARBA" id="ARBA00004417"/>
    </source>
</evidence>
<feature type="domain" description="ABC transporter" evidence="9">
    <location>
        <begin position="6"/>
        <end position="251"/>
    </location>
</feature>
<dbReference type="PROSITE" id="PS50893">
    <property type="entry name" value="ABC_TRANSPORTER_2"/>
    <property type="match status" value="2"/>
</dbReference>
<dbReference type="NCBIfam" id="NF008453">
    <property type="entry name" value="PRK11308.1"/>
    <property type="match status" value="2"/>
</dbReference>
<proteinExistence type="inferred from homology"/>
<feature type="domain" description="ABC transporter" evidence="9">
    <location>
        <begin position="270"/>
        <end position="525"/>
    </location>
</feature>
<keyword evidence="7" id="KW-0067">ATP-binding</keyword>
<keyword evidence="6" id="KW-0547">Nucleotide-binding</keyword>
<keyword evidence="4" id="KW-1003">Cell membrane</keyword>
<evidence type="ECO:0000256" key="6">
    <source>
        <dbReference type="ARBA" id="ARBA00022741"/>
    </source>
</evidence>
<dbReference type="CDD" id="cd03257">
    <property type="entry name" value="ABC_NikE_OppD_transporters"/>
    <property type="match status" value="2"/>
</dbReference>
<sequence length="550" mass="59304">MNTPVLAVENLRIRFGTHPVVKGLDLSIGRGERVALVGESGSGKSLTALAMLGLADGAAVSGSVRLDGKELLGNTEADWCGVRGRDIAMVFQEPMTALNPVWSIGRQIRESLLLHAGLRGAAARDRAIALLRRTGIPQPERKLDCHPHQLSGGQRQRAMIAMALACRPRLLIADEPTTALDATTRQQIVDLLIGLQEDESGLAVLLITHDLHLVRRFAHRVAVMRDGEIVESGETGALFAAQRHPYTRMLFGSVPARTLAPLAADAPRVLEIDGLRAGYRQRARGWRGVFRSDVSPVLDGIDLHLREGETLGVLGESGCGKSTLASTILGLLRPLGGTIGFAGLDRAQASSRMSSRMARAAHVQMVFQDPFGSLPPRLTVGEIVGEGLTLHHPHLTPDARRARVAALLAETGLPADAAARYPHQFSGGQRQRIAIARALAVDARILVLDEPTSALDVSVQRTILALLVDLQRRHGLSYVLISHDIDVLHATAHRIAVMQNGRIVETGETLQTLHSPRHACTRQLVSATRDRRDLAALSVMASRPEPERCG</sequence>
<dbReference type="InterPro" id="IPR003593">
    <property type="entry name" value="AAA+_ATPase"/>
</dbReference>
<reference evidence="10 11" key="1">
    <citation type="submission" date="2019-09" db="EMBL/GenBank/DDBJ databases">
        <authorList>
            <person name="Depoorter E."/>
        </authorList>
    </citation>
    <scope>NUCLEOTIDE SEQUENCE [LARGE SCALE GENOMIC DNA]</scope>
    <source>
        <strain evidence="10">LMG 30113</strain>
    </source>
</reference>
<dbReference type="InterPro" id="IPR050388">
    <property type="entry name" value="ABC_Ni/Peptide_Import"/>
</dbReference>
<dbReference type="PANTHER" id="PTHR43297">
    <property type="entry name" value="OLIGOPEPTIDE TRANSPORT ATP-BINDING PROTEIN APPD"/>
    <property type="match status" value="1"/>
</dbReference>
<organism evidence="10 11">
    <name type="scientific">Burkholderia paludis</name>
    <dbReference type="NCBI Taxonomy" id="1506587"/>
    <lineage>
        <taxon>Bacteria</taxon>
        <taxon>Pseudomonadati</taxon>
        <taxon>Pseudomonadota</taxon>
        <taxon>Betaproteobacteria</taxon>
        <taxon>Burkholderiales</taxon>
        <taxon>Burkholderiaceae</taxon>
        <taxon>Burkholderia</taxon>
        <taxon>Burkholderia cepacia complex</taxon>
    </lineage>
</organism>
<name>A0A6J5ELS0_9BURK</name>
<keyword evidence="5" id="KW-0997">Cell inner membrane</keyword>
<evidence type="ECO:0000256" key="5">
    <source>
        <dbReference type="ARBA" id="ARBA00022519"/>
    </source>
</evidence>
<accession>A0A6J5ELS0</accession>
<dbReference type="InterPro" id="IPR013563">
    <property type="entry name" value="Oligopep_ABC_C"/>
</dbReference>
<evidence type="ECO:0000256" key="2">
    <source>
        <dbReference type="ARBA" id="ARBA00005417"/>
    </source>
</evidence>
<dbReference type="Pfam" id="PF00005">
    <property type="entry name" value="ABC_tran"/>
    <property type="match status" value="2"/>
</dbReference>
<evidence type="ECO:0000313" key="11">
    <source>
        <dbReference type="Proteomes" id="UP000494330"/>
    </source>
</evidence>
<dbReference type="Pfam" id="PF08352">
    <property type="entry name" value="oligo_HPY"/>
    <property type="match status" value="1"/>
</dbReference>
<dbReference type="GO" id="GO:0005524">
    <property type="term" value="F:ATP binding"/>
    <property type="evidence" value="ECO:0007669"/>
    <property type="project" value="UniProtKB-KW"/>
</dbReference>
<keyword evidence="11" id="KW-1185">Reference proteome</keyword>
<evidence type="ECO:0000256" key="8">
    <source>
        <dbReference type="ARBA" id="ARBA00023136"/>
    </source>
</evidence>
<evidence type="ECO:0000256" key="4">
    <source>
        <dbReference type="ARBA" id="ARBA00022475"/>
    </source>
</evidence>
<gene>
    <name evidence="10" type="ORF">BPA30113_06092</name>
</gene>
<evidence type="ECO:0000256" key="3">
    <source>
        <dbReference type="ARBA" id="ARBA00022448"/>
    </source>
</evidence>
<keyword evidence="8" id="KW-0472">Membrane</keyword>
<dbReference type="GO" id="GO:0016887">
    <property type="term" value="F:ATP hydrolysis activity"/>
    <property type="evidence" value="ECO:0007669"/>
    <property type="project" value="InterPro"/>
</dbReference>